<evidence type="ECO:0000313" key="3">
    <source>
        <dbReference type="Proteomes" id="UP001164286"/>
    </source>
</evidence>
<dbReference type="EMBL" id="JAKWFO010000001">
    <property type="protein sequence ID" value="KAI9639520.1"/>
    <property type="molecule type" value="Genomic_DNA"/>
</dbReference>
<gene>
    <name evidence="2" type="ORF">MKK02DRAFT_29562</name>
</gene>
<evidence type="ECO:0000313" key="2">
    <source>
        <dbReference type="EMBL" id="KAI9639520.1"/>
    </source>
</evidence>
<feature type="region of interest" description="Disordered" evidence="1">
    <location>
        <begin position="359"/>
        <end position="388"/>
    </location>
</feature>
<comment type="caution">
    <text evidence="2">The sequence shown here is derived from an EMBL/GenBank/DDBJ whole genome shotgun (WGS) entry which is preliminary data.</text>
</comment>
<dbReference type="AlphaFoldDB" id="A0AA38HF44"/>
<dbReference type="GeneID" id="77727058"/>
<feature type="region of interest" description="Disordered" evidence="1">
    <location>
        <begin position="227"/>
        <end position="247"/>
    </location>
</feature>
<sequence length="416" mass="45949">MWWYRNTTENAHSHLLNHSANAFWGAPTDGNRWSDERNRELTAHLDPAYVKRLSNSPRPITLKMDEPARPLPIVGMQDHTRLTLQRKRATRMGNVAVNPENEANWKRLGLEKCWKNRMLAPTGPPCDRPQFEDSAFCDYHSCKLATPDGYRCPNLVDNPAISRSCSSGYHAETDRDAELDAYVEKRKAAIAIEVAIKAKADAQQELDLRMPLITEYQRSPEFRQMSLESGDEADNPETPPTAQPARLAEDVRVWWRGTSTGNSAELMYPLPIPIRSSKPVAEPVPASESTYASLDSIAVDFGLGLTINADGPGVGVNVGVSAVNGNTYRQLGAGGDEQSAETEEDISQSLDTGMRRQFPHIDAPATTSQPARRSASEPRRLSLGSGSRMARIMTERFGNGYVRRQAFGHASSSDSA</sequence>
<dbReference type="RefSeq" id="XP_052949297.1">
    <property type="nucleotide sequence ID" value="XM_053087853.1"/>
</dbReference>
<proteinExistence type="predicted"/>
<name>A0AA38HF44_9TREE</name>
<dbReference type="Proteomes" id="UP001164286">
    <property type="component" value="Unassembled WGS sequence"/>
</dbReference>
<accession>A0AA38HF44</accession>
<reference evidence="2" key="1">
    <citation type="journal article" date="2022" name="G3 (Bethesda)">
        <title>High quality genome of the basidiomycete yeast Dioszegia hungarica PDD-24b-2 isolated from cloud water.</title>
        <authorList>
            <person name="Jarrige D."/>
            <person name="Haridas S."/>
            <person name="Bleykasten-Grosshans C."/>
            <person name="Joly M."/>
            <person name="Nadalig T."/>
            <person name="Sancelme M."/>
            <person name="Vuilleumier S."/>
            <person name="Grigoriev I.V."/>
            <person name="Amato P."/>
            <person name="Bringel F."/>
        </authorList>
    </citation>
    <scope>NUCLEOTIDE SEQUENCE</scope>
    <source>
        <strain evidence="2">PDD-24b-2</strain>
    </source>
</reference>
<evidence type="ECO:0000256" key="1">
    <source>
        <dbReference type="SAM" id="MobiDB-lite"/>
    </source>
</evidence>
<protein>
    <submittedName>
        <fullName evidence="2">Uncharacterized protein</fullName>
    </submittedName>
</protein>
<organism evidence="2 3">
    <name type="scientific">Dioszegia hungarica</name>
    <dbReference type="NCBI Taxonomy" id="4972"/>
    <lineage>
        <taxon>Eukaryota</taxon>
        <taxon>Fungi</taxon>
        <taxon>Dikarya</taxon>
        <taxon>Basidiomycota</taxon>
        <taxon>Agaricomycotina</taxon>
        <taxon>Tremellomycetes</taxon>
        <taxon>Tremellales</taxon>
        <taxon>Bulleribasidiaceae</taxon>
        <taxon>Dioszegia</taxon>
    </lineage>
</organism>
<keyword evidence="3" id="KW-1185">Reference proteome</keyword>